<dbReference type="InterPro" id="IPR023406">
    <property type="entry name" value="Topo_IA_AS"/>
</dbReference>
<dbReference type="Pfam" id="PF01131">
    <property type="entry name" value="Topoisom_bac"/>
    <property type="match status" value="1"/>
</dbReference>
<evidence type="ECO:0000256" key="1">
    <source>
        <dbReference type="ARBA" id="ARBA00000213"/>
    </source>
</evidence>
<keyword evidence="5" id="KW-0238">DNA-binding</keyword>
<reference evidence="8 9" key="1">
    <citation type="submission" date="2021-06" db="EMBL/GenBank/DDBJ databases">
        <authorList>
            <person name="Sun Q."/>
            <person name="Li D."/>
        </authorList>
    </citation>
    <scope>NUCLEOTIDE SEQUENCE [LARGE SCALE GENOMIC DNA]</scope>
    <source>
        <strain evidence="8 9">MSJ-40</strain>
    </source>
</reference>
<dbReference type="PROSITE" id="PS50880">
    <property type="entry name" value="TOPRIM"/>
    <property type="match status" value="1"/>
</dbReference>
<dbReference type="Proteomes" id="UP000749471">
    <property type="component" value="Unassembled WGS sequence"/>
</dbReference>
<dbReference type="PANTHER" id="PTHR11390:SF21">
    <property type="entry name" value="DNA TOPOISOMERASE 3-ALPHA"/>
    <property type="match status" value="1"/>
</dbReference>
<protein>
    <recommendedName>
        <fullName evidence="5">DNA topoisomerase 3</fullName>
        <ecNumber evidence="5">5.6.2.1</ecNumber>
    </recommendedName>
    <alternativeName>
        <fullName evidence="5">DNA topoisomerase III</fullName>
    </alternativeName>
</protein>
<dbReference type="CDD" id="cd00186">
    <property type="entry name" value="TOP1Ac"/>
    <property type="match status" value="1"/>
</dbReference>
<dbReference type="CDD" id="cd03362">
    <property type="entry name" value="TOPRIM_TopoIA_TopoIII"/>
    <property type="match status" value="1"/>
</dbReference>
<name>A0ABS6E848_9FIRM</name>
<accession>A0ABS6E848</accession>
<dbReference type="SMART" id="SM00436">
    <property type="entry name" value="TOP1Bc"/>
    <property type="match status" value="1"/>
</dbReference>
<comment type="caution">
    <text evidence="5">Lacks conserved residue(s) required for the propagation of feature annotation.</text>
</comment>
<dbReference type="EC" id="5.6.2.1" evidence="5"/>
<evidence type="ECO:0000256" key="2">
    <source>
        <dbReference type="ARBA" id="ARBA00009446"/>
    </source>
</evidence>
<feature type="domain" description="Toprim" evidence="6">
    <location>
        <begin position="3"/>
        <end position="136"/>
    </location>
</feature>
<feature type="site" description="Interaction with DNA" evidence="5">
    <location>
        <position position="168"/>
    </location>
</feature>
<keyword evidence="9" id="KW-1185">Reference proteome</keyword>
<evidence type="ECO:0000256" key="3">
    <source>
        <dbReference type="ARBA" id="ARBA00022723"/>
    </source>
</evidence>
<dbReference type="InterPro" id="IPR013497">
    <property type="entry name" value="Topo_IA_cen"/>
</dbReference>
<evidence type="ECO:0000313" key="8">
    <source>
        <dbReference type="EMBL" id="MBU5438413.1"/>
    </source>
</evidence>
<feature type="site" description="Interaction with DNA" evidence="5">
    <location>
        <position position="312"/>
    </location>
</feature>
<dbReference type="SMART" id="SM00437">
    <property type="entry name" value="TOP1Ac"/>
    <property type="match status" value="1"/>
</dbReference>
<keyword evidence="5" id="KW-0799">Topoisomerase</keyword>
<feature type="site" description="Interaction with DNA" evidence="5">
    <location>
        <position position="61"/>
    </location>
</feature>
<gene>
    <name evidence="5" type="primary">topB</name>
    <name evidence="8" type="ORF">KQI42_10360</name>
</gene>
<proteinExistence type="inferred from homology"/>
<feature type="binding site" evidence="5">
    <location>
        <position position="105"/>
    </location>
    <ligand>
        <name>Mg(2+)</name>
        <dbReference type="ChEBI" id="CHEBI:18420"/>
        <note>catalytic</note>
    </ligand>
</feature>
<comment type="similarity">
    <text evidence="2 5">Belongs to the type IA topoisomerase family.</text>
</comment>
<feature type="active site" description="O-(5'-phospho-DNA)-tyrosine intermediate" evidence="5">
    <location>
        <position position="310"/>
    </location>
</feature>
<dbReference type="InterPro" id="IPR006171">
    <property type="entry name" value="TOPRIM_dom"/>
</dbReference>
<feature type="domain" description="Topo IA-type catalytic" evidence="7">
    <location>
        <begin position="153"/>
        <end position="593"/>
    </location>
</feature>
<dbReference type="InterPro" id="IPR034144">
    <property type="entry name" value="TOPRIM_TopoIII"/>
</dbReference>
<organism evidence="8 9">
    <name type="scientific">Tissierella simiarum</name>
    <dbReference type="NCBI Taxonomy" id="2841534"/>
    <lineage>
        <taxon>Bacteria</taxon>
        <taxon>Bacillati</taxon>
        <taxon>Bacillota</taxon>
        <taxon>Tissierellia</taxon>
        <taxon>Tissierellales</taxon>
        <taxon>Tissierellaceae</taxon>
        <taxon>Tissierella</taxon>
    </lineage>
</organism>
<dbReference type="PROSITE" id="PS52039">
    <property type="entry name" value="TOPO_IA_2"/>
    <property type="match status" value="1"/>
</dbReference>
<comment type="cofactor">
    <cofactor evidence="5">
        <name>Mg(2+)</name>
        <dbReference type="ChEBI" id="CHEBI:18420"/>
    </cofactor>
</comment>
<evidence type="ECO:0000256" key="5">
    <source>
        <dbReference type="HAMAP-Rule" id="MF_00953"/>
    </source>
</evidence>
<dbReference type="HAMAP" id="MF_00953">
    <property type="entry name" value="Topoisom_3_prok"/>
    <property type="match status" value="1"/>
</dbReference>
<comment type="caution">
    <text evidence="8">The sequence shown here is derived from an EMBL/GenBank/DDBJ whole genome shotgun (WGS) entry which is preliminary data.</text>
</comment>
<dbReference type="EMBL" id="JAHLPM010000008">
    <property type="protein sequence ID" value="MBU5438413.1"/>
    <property type="molecule type" value="Genomic_DNA"/>
</dbReference>
<keyword evidence="5" id="KW-0413">Isomerase</keyword>
<dbReference type="InterPro" id="IPR003601">
    <property type="entry name" value="Topo_IA_2"/>
</dbReference>
<evidence type="ECO:0000256" key="4">
    <source>
        <dbReference type="ARBA" id="ARBA00022842"/>
    </source>
</evidence>
<evidence type="ECO:0000259" key="7">
    <source>
        <dbReference type="PROSITE" id="PS52039"/>
    </source>
</evidence>
<feature type="site" description="Interaction with DNA" evidence="5">
    <location>
        <position position="176"/>
    </location>
</feature>
<dbReference type="InterPro" id="IPR003602">
    <property type="entry name" value="Topo_IA_DNA-bd_dom"/>
</dbReference>
<dbReference type="NCBIfam" id="NF005829">
    <property type="entry name" value="PRK07726.1"/>
    <property type="match status" value="1"/>
</dbReference>
<dbReference type="SMART" id="SM00493">
    <property type="entry name" value="TOPRIM"/>
    <property type="match status" value="1"/>
</dbReference>
<feature type="region of interest" description="Interaction with DNA" evidence="5">
    <location>
        <begin position="187"/>
        <end position="192"/>
    </location>
</feature>
<feature type="binding site" evidence="5">
    <location>
        <position position="9"/>
    </location>
    <ligand>
        <name>Mg(2+)</name>
        <dbReference type="ChEBI" id="CHEBI:18420"/>
        <note>catalytic</note>
    </ligand>
</feature>
<keyword evidence="3 5" id="KW-0479">Metal-binding</keyword>
<keyword evidence="4 5" id="KW-0460">Magnesium</keyword>
<dbReference type="PANTHER" id="PTHR11390">
    <property type="entry name" value="PROKARYOTIC DNA TOPOISOMERASE"/>
    <property type="match status" value="1"/>
</dbReference>
<dbReference type="RefSeq" id="WP_216519515.1">
    <property type="nucleotide sequence ID" value="NZ_JAHLPM010000008.1"/>
</dbReference>
<sequence length="728" mass="83280">MSKILVLAEKPSVARDIARVLNCNKKGNGYLEGNKYIITWALGHLVTLADPEAYDKKYKSWRIEDLPMLPPYLKLVVIKQSSKQFYIVKEQMNRKDVSEIVIATDAGREGELVARWIIEKAGVKKPIKRLWISSVTDKAIKDGFNNLKDGRVYENLYESAQARAEADWVVGINATRALTCRYNAQLSCGRVQTPTLFMIAKREEEIKKFKAKEYYGITASTNNLKLIWQDSNNKDTKTFNKDKCDQILTNIKGKDGKVIDVEKTHKKSFPPGLYDLTELQRDANKIFGYSAKETLSIMQRLYESHKVLTYPRTDSRYISDDLVETLEDRVKACNIGPYSKMASQVLNKPIKGNKSFVDNSKVTDHHAIIPTEERVPLSQLNDKERKIYDLVVKRFLAVLYPPFEYEQTTIKAKIGDENFIAKGKRVVAQGWKEVYSNNFQEDEEEDITEQVLPLINKGDILKISSTIQTQGKTKPPEPFNEGTLLSAMENPARYMANESKDLIKIIGETGGIGTVATRADIIEKLFNTFLIEKRGKDIFITSKGKQLLDLVPEELKSPALTAEWEQKLGLIAKGKLNRKIFINEMKEYSKTVVNEIKNSEEVFKHDNLTRNKCPECGKYMLEVKGKKGRMYVCQDRECGYRKNISKETNARCPNCHKRLELQGEGEGQIFTCKCGYREKLSTFNERRKKEKNNISKKDVSRYLKEQNKTKSESINTELADALAKLKLK</sequence>
<comment type="catalytic activity">
    <reaction evidence="1 5">
        <text>ATP-independent breakage of single-stranded DNA, followed by passage and rejoining.</text>
        <dbReference type="EC" id="5.6.2.1"/>
    </reaction>
</comment>
<dbReference type="InterPro" id="IPR000380">
    <property type="entry name" value="Topo_IA"/>
</dbReference>
<dbReference type="InterPro" id="IPR005738">
    <property type="entry name" value="TopoIII"/>
</dbReference>
<dbReference type="Pfam" id="PF01751">
    <property type="entry name" value="Toprim"/>
    <property type="match status" value="1"/>
</dbReference>
<evidence type="ECO:0000313" key="9">
    <source>
        <dbReference type="Proteomes" id="UP000749471"/>
    </source>
</evidence>
<dbReference type="NCBIfam" id="TIGR01056">
    <property type="entry name" value="topB"/>
    <property type="match status" value="1"/>
</dbReference>
<comment type="function">
    <text evidence="5">Releases the supercoiling and torsional tension of DNA, which is introduced during the DNA replication and transcription, by transiently cleaving and rejoining one strand of the DNA duplex. Introduces a single-strand break via transesterification at a target site in duplex DNA. The scissile phosphodiester is attacked by the catalytic tyrosine of the enzyme, resulting in the formation of a DNA-(5'-phosphotyrosyl)-enzyme intermediate and the expulsion of a 3'-OH DNA strand. The free DNA strand then undergoes passage around the unbroken strand, thus removing DNA supercoils. Finally, in the religation step, the DNA 3'-OH attacks the covalent intermediate to expel the active-site tyrosine and restore the DNA phosphodiester backbone.</text>
</comment>
<dbReference type="PROSITE" id="PS00396">
    <property type="entry name" value="TOPO_IA_1"/>
    <property type="match status" value="1"/>
</dbReference>
<evidence type="ECO:0000259" key="6">
    <source>
        <dbReference type="PROSITE" id="PS50880"/>
    </source>
</evidence>